<proteinExistence type="predicted"/>
<accession>C9Y631</accession>
<dbReference type="AlphaFoldDB" id="C9Y631"/>
<name>C9Y631_CURXX</name>
<dbReference type="EMBL" id="FN543101">
    <property type="protein sequence ID" value="CBA26320.1"/>
    <property type="molecule type" value="Genomic_DNA"/>
</dbReference>
<organism evidence="1">
    <name type="scientific">Curvibacter symbiont subsp. Hydra magnipapillata</name>
    <dbReference type="NCBI Taxonomy" id="667019"/>
    <lineage>
        <taxon>Bacteria</taxon>
        <taxon>Pseudomonadati</taxon>
        <taxon>Pseudomonadota</taxon>
        <taxon>Betaproteobacteria</taxon>
        <taxon>Burkholderiales</taxon>
        <taxon>Comamonadaceae</taxon>
        <taxon>Curvibacter</taxon>
    </lineage>
</organism>
<reference evidence="1" key="1">
    <citation type="journal article" date="2010" name="Nature">
        <title>The Dynamic genome of Hydra.</title>
        <authorList>
            <person name="Chapman J.A."/>
            <person name="Kirkness E.F."/>
            <person name="Simakov O."/>
            <person name="Hampson S.E."/>
            <person name="Mitros T."/>
            <person name="Weinmaier T."/>
            <person name="Rattei T."/>
            <person name="Balasubramanian P.G."/>
            <person name="Borman J."/>
            <person name="Busam D."/>
            <person name="Disbennett K."/>
            <person name="Pfannkoch C."/>
            <person name="Sumin N."/>
            <person name="Sutton G."/>
            <person name="Viswanathan L."/>
            <person name="Walenz B."/>
            <person name="Goodstein D.M."/>
            <person name="Hellsten U."/>
            <person name="Kawashima T."/>
            <person name="Prochnik S.E."/>
            <person name="Putnam N.H."/>
            <person name="Shu S."/>
            <person name="Blumberg B."/>
            <person name="Dana C.E."/>
            <person name="Gee L."/>
            <person name="Kibler D.F."/>
            <person name="Law L."/>
            <person name="Lindgens D."/>
            <person name="Martinez D.E."/>
            <person name="Peng J."/>
            <person name="Wigge P.A."/>
            <person name="Bertulat B."/>
            <person name="Guder C."/>
            <person name="Nakamura Y."/>
            <person name="Ozbek S."/>
            <person name="Watanabe H."/>
            <person name="Khalturin K."/>
            <person name="Hemmrich G."/>
            <person name="Franke A."/>
            <person name="Augustin R."/>
            <person name="Fraune S."/>
            <person name="Hayakawa E."/>
            <person name="Hayakawa S."/>
            <person name="Hirose M."/>
            <person name="Hwang J."/>
            <person name="Ikeo K."/>
            <person name="Nishimiya-Fujisawa C."/>
            <person name="Ogura A."/>
            <person name="Takahashi T."/>
            <person name="Steinmetz P.R."/>
            <person name="Zhang X."/>
            <person name="Aufschnaiter R."/>
            <person name="Eder M.K."/>
            <person name="Gorny A.K."/>
            <person name="Salvenmoser W."/>
            <person name="Heimberg A.M."/>
            <person name="Wheeler B.M."/>
            <person name="Peterson K.J."/>
            <person name="Boettger A."/>
            <person name="Tischler P."/>
            <person name="Wolf A."/>
            <person name="Gojobori T."/>
            <person name="Remington K.A."/>
            <person name="Strausberg R.L."/>
            <person name="Venter J."/>
            <person name="Technau U."/>
            <person name="Hobmayer B."/>
            <person name="Bosch T.C."/>
            <person name="Holstein T.W."/>
            <person name="Fujisawa T."/>
            <person name="Bode H.R."/>
            <person name="David C.N."/>
            <person name="Rokhsar D.S."/>
            <person name="Steele R.E."/>
        </authorList>
    </citation>
    <scope>NUCLEOTIDE SEQUENCE</scope>
</reference>
<dbReference type="Pfam" id="PF11185">
    <property type="entry name" value="DUF2971"/>
    <property type="match status" value="1"/>
</dbReference>
<protein>
    <recommendedName>
        <fullName evidence="2">DUF2971 domain-containing protein</fullName>
    </recommendedName>
</protein>
<gene>
    <name evidence="1" type="ORF">Csp_E34080</name>
</gene>
<evidence type="ECO:0008006" key="2">
    <source>
        <dbReference type="Google" id="ProtNLM"/>
    </source>
</evidence>
<dbReference type="InterPro" id="IPR021352">
    <property type="entry name" value="DUF2971"/>
</dbReference>
<evidence type="ECO:0000313" key="1">
    <source>
        <dbReference type="EMBL" id="CBA26320.1"/>
    </source>
</evidence>
<sequence>MSEPTFLDRASEKLWVDFEEELSFPSSRPLLAHYTSIQTFEQIVTKEQFWFSNPLFMNDLEELQFGMNEGANELHKNEAIRLACGTPENHRKLLESFDYLFNDFDSKHVLNTYILCFSEHAPEDNDGLLSMWRGYGNSGAGAALVIDTAKINVNPKSPLIVGKVHYASKVERKKWISEKLMSLADVISVHAKVEDDFFNAAWAWMHRLKMFALFTKHHGFHEEQEWRVVYMSDKDPEQSFKKYFGHLATNRGIEPKLKLPIKPIPELKTENLSLGDLVNRIILGPSVSSALAANALRQMLRNTGQPDLAERVVASEIPFRSA</sequence>